<organism evidence="5 6">
    <name type="scientific">Mailhella massiliensis</name>
    <dbReference type="NCBI Taxonomy" id="1903261"/>
    <lineage>
        <taxon>Bacteria</taxon>
        <taxon>Pseudomonadati</taxon>
        <taxon>Thermodesulfobacteriota</taxon>
        <taxon>Desulfovibrionia</taxon>
        <taxon>Desulfovibrionales</taxon>
        <taxon>Desulfovibrionaceae</taxon>
        <taxon>Mailhella</taxon>
    </lineage>
</organism>
<evidence type="ECO:0000256" key="2">
    <source>
        <dbReference type="ARBA" id="ARBA00023002"/>
    </source>
</evidence>
<reference evidence="5" key="1">
    <citation type="journal article" date="2021" name="PeerJ">
        <title>Extensive microbial diversity within the chicken gut microbiome revealed by metagenomics and culture.</title>
        <authorList>
            <person name="Gilroy R."/>
            <person name="Ravi A."/>
            <person name="Getino M."/>
            <person name="Pursley I."/>
            <person name="Horton D.L."/>
            <person name="Alikhan N.F."/>
            <person name="Baker D."/>
            <person name="Gharbi K."/>
            <person name="Hall N."/>
            <person name="Watson M."/>
            <person name="Adriaenssens E.M."/>
            <person name="Foster-Nyarko E."/>
            <person name="Jarju S."/>
            <person name="Secka A."/>
            <person name="Antonio M."/>
            <person name="Oren A."/>
            <person name="Chaudhuri R.R."/>
            <person name="La Ragione R."/>
            <person name="Hildebrand F."/>
            <person name="Pallen M.J."/>
        </authorList>
    </citation>
    <scope>NUCLEOTIDE SEQUENCE</scope>
    <source>
        <strain evidence="5">ChiGjej2B2-19336</strain>
    </source>
</reference>
<dbReference type="InterPro" id="IPR030664">
    <property type="entry name" value="SdhA/FrdA/AprA"/>
</dbReference>
<dbReference type="PANTHER" id="PTHR11632">
    <property type="entry name" value="SUCCINATE DEHYDROGENASE 2 FLAVOPROTEIN SUBUNIT"/>
    <property type="match status" value="1"/>
</dbReference>
<dbReference type="InterPro" id="IPR036188">
    <property type="entry name" value="FAD/NAD-bd_sf"/>
</dbReference>
<dbReference type="Pfam" id="PF00890">
    <property type="entry name" value="FAD_binding_2"/>
    <property type="match status" value="1"/>
</dbReference>
<dbReference type="InterPro" id="IPR003953">
    <property type="entry name" value="FAD-dep_OxRdtase_2_FAD-bd"/>
</dbReference>
<dbReference type="PRINTS" id="PR00368">
    <property type="entry name" value="FADPNR"/>
</dbReference>
<evidence type="ECO:0000256" key="1">
    <source>
        <dbReference type="ARBA" id="ARBA00022630"/>
    </source>
</evidence>
<evidence type="ECO:0000259" key="3">
    <source>
        <dbReference type="Pfam" id="PF00890"/>
    </source>
</evidence>
<dbReference type="InterPro" id="IPR037099">
    <property type="entry name" value="Fum_R/Succ_DH_flav-like_C_sf"/>
</dbReference>
<dbReference type="RefSeq" id="WP_304121794.1">
    <property type="nucleotide sequence ID" value="NZ_DYZA01000097.1"/>
</dbReference>
<dbReference type="GO" id="GO:0009055">
    <property type="term" value="F:electron transfer activity"/>
    <property type="evidence" value="ECO:0007669"/>
    <property type="project" value="TreeGrafter"/>
</dbReference>
<evidence type="ECO:0000313" key="5">
    <source>
        <dbReference type="EMBL" id="HJD97029.1"/>
    </source>
</evidence>
<evidence type="ECO:0000259" key="4">
    <source>
        <dbReference type="Pfam" id="PF02910"/>
    </source>
</evidence>
<dbReference type="AlphaFoldDB" id="A0A921AVU0"/>
<feature type="domain" description="FAD-dependent oxidoreductase 2 FAD-binding" evidence="3">
    <location>
        <begin position="11"/>
        <end position="383"/>
    </location>
</feature>
<dbReference type="PIRSF" id="PIRSF000171">
    <property type="entry name" value="SDHA_APRA_LASPO"/>
    <property type="match status" value="1"/>
</dbReference>
<dbReference type="InterPro" id="IPR015939">
    <property type="entry name" value="Fum_Rdtase/Succ_DH_flav-like_C"/>
</dbReference>
<dbReference type="Proteomes" id="UP000698963">
    <property type="component" value="Unassembled WGS sequence"/>
</dbReference>
<sequence length="561" mass="61804">MIQFKEPMTTDVLIVGGGIGGLCAAIASAEAGRDTLVAEKSDSRRSGSGSTGNDHFLCYYPKVHGDDITPILQETFQSQIGGFHDPRLTLRFLQESIAMADRWLEWGINMRPFGPDYEFMGHAFPGRPRIWLKYDGHNQKYVLTARAKKAGARILNHSPIVELIKVDGEIAGALALDISAEEPAFRIIRAKKVILATGTANRLYPSAGSPGSPFNTAFCPACTGAAQAQAWRIGAKMVNMEMPNRHAGPKFFARAGKSTWIGVYRYPDGKLLGPFVEKATRYIGDITCDVWNTAYTDLIHNGTGPAYIDCSTINKDDLDFMREGMVSEGLTAVVDYMKRHDLDVARHAFEFMQYEPHLIGRGLEVDINGETSIPGLYGTGDMVGNFRADISGAAVYGWIAGCHAAETAKNTSLKEIGDSAWVRERAELYSSFLGRKNGGTWKEANLGLQQIMASYAAAGPYNVRSESLLKAGLKYLGDLRENSVASLSVDNAHGLMRAVEALDLMDNGEIIMHAALERKETRGMHCRSDYTFTNPLLNNKFLQVWKEDGQVHTSWRERWGI</sequence>
<keyword evidence="2" id="KW-0560">Oxidoreductase</keyword>
<evidence type="ECO:0000313" key="6">
    <source>
        <dbReference type="Proteomes" id="UP000698963"/>
    </source>
</evidence>
<dbReference type="SUPFAM" id="SSF51905">
    <property type="entry name" value="FAD/NAD(P)-binding domain"/>
    <property type="match status" value="1"/>
</dbReference>
<accession>A0A921AVU0</accession>
<dbReference type="PRINTS" id="PR00411">
    <property type="entry name" value="PNDRDTASEI"/>
</dbReference>
<gene>
    <name evidence="5" type="ORF">K8W16_05230</name>
</gene>
<feature type="domain" description="Fumarate reductase/succinate dehydrogenase flavoprotein-like C-terminal" evidence="4">
    <location>
        <begin position="448"/>
        <end position="532"/>
    </location>
</feature>
<protein>
    <submittedName>
        <fullName evidence="5">FAD-dependent oxidoreductase</fullName>
    </submittedName>
</protein>
<reference evidence="5" key="2">
    <citation type="submission" date="2021-09" db="EMBL/GenBank/DDBJ databases">
        <authorList>
            <person name="Gilroy R."/>
        </authorList>
    </citation>
    <scope>NUCLEOTIDE SEQUENCE</scope>
    <source>
        <strain evidence="5">ChiGjej2B2-19336</strain>
    </source>
</reference>
<dbReference type="GO" id="GO:0005886">
    <property type="term" value="C:plasma membrane"/>
    <property type="evidence" value="ECO:0007669"/>
    <property type="project" value="TreeGrafter"/>
</dbReference>
<dbReference type="Gene3D" id="1.20.58.100">
    <property type="entry name" value="Fumarate reductase/succinate dehydrogenase flavoprotein-like, C-terminal domain"/>
    <property type="match status" value="1"/>
</dbReference>
<dbReference type="Pfam" id="PF02910">
    <property type="entry name" value="Succ_DH_flav_C"/>
    <property type="match status" value="1"/>
</dbReference>
<dbReference type="GO" id="GO:0000104">
    <property type="term" value="F:succinate dehydrogenase activity"/>
    <property type="evidence" value="ECO:0007669"/>
    <property type="project" value="TreeGrafter"/>
</dbReference>
<dbReference type="EMBL" id="DYZA01000097">
    <property type="protein sequence ID" value="HJD97029.1"/>
    <property type="molecule type" value="Genomic_DNA"/>
</dbReference>
<proteinExistence type="predicted"/>
<keyword evidence="1" id="KW-0285">Flavoprotein</keyword>
<dbReference type="GO" id="GO:0050660">
    <property type="term" value="F:flavin adenine dinucleotide binding"/>
    <property type="evidence" value="ECO:0007669"/>
    <property type="project" value="TreeGrafter"/>
</dbReference>
<comment type="caution">
    <text evidence="5">The sequence shown here is derived from an EMBL/GenBank/DDBJ whole genome shotgun (WGS) entry which is preliminary data.</text>
</comment>
<dbReference type="PANTHER" id="PTHR11632:SF73">
    <property type="entry name" value="BLR3196 PROTEIN"/>
    <property type="match status" value="1"/>
</dbReference>
<name>A0A921AVU0_9BACT</name>
<dbReference type="GO" id="GO:0009061">
    <property type="term" value="P:anaerobic respiration"/>
    <property type="evidence" value="ECO:0007669"/>
    <property type="project" value="TreeGrafter"/>
</dbReference>
<dbReference type="SUPFAM" id="SSF46977">
    <property type="entry name" value="Succinate dehydrogenase/fumarate reductase flavoprotein C-terminal domain"/>
    <property type="match status" value="1"/>
</dbReference>
<dbReference type="Gene3D" id="3.50.50.60">
    <property type="entry name" value="FAD/NAD(P)-binding domain"/>
    <property type="match status" value="2"/>
</dbReference>